<sequence>MNIRALLILIFLWCFSCQKQTQTQDSLIRHLPKDAIALVKINNLAGFLSELRNNTFLDKSKSLAMLKSISEKADILNHIETDSKSLLGIYELGKENFEIMWVVREDSSSIKIDENTEKKIETLTYDNKSLTKYQIGDYEVFGTERNGHSFFSSSQMLVENLIRLEGSLEVEKDLQKLYDTASNDKSASFFFNLKTENPLLNQSSINGKNRGSFAEWMSLDFSSNQNSSTFNGLAVVSDSTKNYVGLFDGSNALPQKTADYAPLSSQAVISYTFDQYSQFAKRQNSYLDRVKDVDSLFNTIEEVGVIYVKGEKLVVLNSYGSESLSDYINQNTSSASTYQGSEIRQFRNKDFIAESFNPLIKDFESNYCTTIENAFVFTESKEPLQTLISSFKSGSTFVNSQLHKTALEAFANESNIYFVGNQEGLEILAEKEPHLPMLKDLEKSELKGYCYAAQFVADDGFAHANFLISKTEKPSKKNSVAPLFTLELDSDIAIDPQFVKNHRTNKQEVVVQDNDNFLYLISSEGKVLWKKQLEGRIQGEILQVDIYKNGRLQLAFCTNNQFLILDRNGKIVEPFNKKYEGGNLNSLAVFNYEGKKDYRFVVTQGRNVFMYNNKAAIVDGFIYTQAESDILEAPKHFRINNKDYLVFMLENKDLKILHRVGRDRVKIKDKIDFTENSVFLYKNKFSTTDKKGRLIQVDTQGKLTTTNFNLGGDHGMYATSKTLVFMDDNVLSIKGKKVELDLGVYSAPKIFYIYDKIYVSVTDIQNQKIYLFDSQAKPISNFPVFGNSLIDLIDMDNDRNLELVAKDQENSLIVYKMY</sequence>
<name>A0A4Q8QEF7_9FLAO</name>
<dbReference type="Proteomes" id="UP000291981">
    <property type="component" value="Unassembled WGS sequence"/>
</dbReference>
<gene>
    <name evidence="1" type="ORF">EW142_16040</name>
</gene>
<accession>A0A4Q8QEF7</accession>
<dbReference type="OrthoDB" id="1093345at2"/>
<protein>
    <submittedName>
        <fullName evidence="1">Ribonuclease HII</fullName>
    </submittedName>
</protein>
<dbReference type="EMBL" id="SGIU01000002">
    <property type="protein sequence ID" value="TAI48154.1"/>
    <property type="molecule type" value="Genomic_DNA"/>
</dbReference>
<proteinExistence type="predicted"/>
<comment type="caution">
    <text evidence="1">The sequence shown here is derived from an EMBL/GenBank/DDBJ whole genome shotgun (WGS) entry which is preliminary data.</text>
</comment>
<reference evidence="1 2" key="1">
    <citation type="submission" date="2019-02" db="EMBL/GenBank/DDBJ databases">
        <title>Draft genome sequence of Muricauda sp. 176CP4-71.</title>
        <authorList>
            <person name="Park J.-S."/>
        </authorList>
    </citation>
    <scope>NUCLEOTIDE SEQUENCE [LARGE SCALE GENOMIC DNA]</scope>
    <source>
        <strain evidence="1 2">176CP4-71</strain>
    </source>
</reference>
<dbReference type="AlphaFoldDB" id="A0A4Q8QEF7"/>
<evidence type="ECO:0000313" key="1">
    <source>
        <dbReference type="EMBL" id="TAI48154.1"/>
    </source>
</evidence>
<dbReference type="SUPFAM" id="SSF50998">
    <property type="entry name" value="Quinoprotein alcohol dehydrogenase-like"/>
    <property type="match status" value="1"/>
</dbReference>
<organism evidence="1 2">
    <name type="scientific">Flagellimonas allohymeniacidonis</name>
    <dbReference type="NCBI Taxonomy" id="2517819"/>
    <lineage>
        <taxon>Bacteria</taxon>
        <taxon>Pseudomonadati</taxon>
        <taxon>Bacteroidota</taxon>
        <taxon>Flavobacteriia</taxon>
        <taxon>Flavobacteriales</taxon>
        <taxon>Flavobacteriaceae</taxon>
        <taxon>Flagellimonas</taxon>
    </lineage>
</organism>
<dbReference type="InterPro" id="IPR011047">
    <property type="entry name" value="Quinoprotein_ADH-like_sf"/>
</dbReference>
<keyword evidence="2" id="KW-1185">Reference proteome</keyword>
<evidence type="ECO:0000313" key="2">
    <source>
        <dbReference type="Proteomes" id="UP000291981"/>
    </source>
</evidence>